<dbReference type="InterPro" id="IPR052065">
    <property type="entry name" value="Compl_asym_regulator"/>
</dbReference>
<keyword evidence="1" id="KW-0677">Repeat</keyword>
<evidence type="ECO:0000256" key="2">
    <source>
        <dbReference type="ARBA" id="ARBA00023157"/>
    </source>
</evidence>
<dbReference type="PRINTS" id="PR01705">
    <property type="entry name" value="TSP1REPEAT"/>
</dbReference>
<keyword evidence="4" id="KW-1185">Reference proteome</keyword>
<evidence type="ECO:0000256" key="1">
    <source>
        <dbReference type="ARBA" id="ARBA00022737"/>
    </source>
</evidence>
<reference evidence="3" key="1">
    <citation type="thesis" date="2021" institute="BYU ScholarsArchive" country="Provo, UT, USA">
        <title>Applications of and Algorithms for Genome Assembly and Genomic Analyses with an Emphasis on Marine Teleosts.</title>
        <authorList>
            <person name="Pickett B.D."/>
        </authorList>
    </citation>
    <scope>NUCLEOTIDE SEQUENCE</scope>
    <source>
        <strain evidence="3">HI-2016</strain>
    </source>
</reference>
<proteinExistence type="predicted"/>
<dbReference type="InterPro" id="IPR000884">
    <property type="entry name" value="TSP1_rpt"/>
</dbReference>
<gene>
    <name evidence="3" type="ORF">JZ751_023866</name>
</gene>
<dbReference type="Pfam" id="PF00090">
    <property type="entry name" value="TSP_1"/>
    <property type="match status" value="1"/>
</dbReference>
<organism evidence="3 4">
    <name type="scientific">Albula glossodonta</name>
    <name type="common">roundjaw bonefish</name>
    <dbReference type="NCBI Taxonomy" id="121402"/>
    <lineage>
        <taxon>Eukaryota</taxon>
        <taxon>Metazoa</taxon>
        <taxon>Chordata</taxon>
        <taxon>Craniata</taxon>
        <taxon>Vertebrata</taxon>
        <taxon>Euteleostomi</taxon>
        <taxon>Actinopterygii</taxon>
        <taxon>Neopterygii</taxon>
        <taxon>Teleostei</taxon>
        <taxon>Albuliformes</taxon>
        <taxon>Albulidae</taxon>
        <taxon>Albula</taxon>
    </lineage>
</organism>
<dbReference type="FunFam" id="2.20.100.10:FF:000008">
    <property type="entry name" value="Unc-5 netrin receptor C"/>
    <property type="match status" value="1"/>
</dbReference>
<dbReference type="PROSITE" id="PS50092">
    <property type="entry name" value="TSP1"/>
    <property type="match status" value="1"/>
</dbReference>
<evidence type="ECO:0000313" key="4">
    <source>
        <dbReference type="Proteomes" id="UP000824540"/>
    </source>
</evidence>
<accession>A0A8T2NJZ5</accession>
<dbReference type="Proteomes" id="UP000824540">
    <property type="component" value="Unassembled WGS sequence"/>
</dbReference>
<dbReference type="Gene3D" id="2.20.100.10">
    <property type="entry name" value="Thrombospondin type-1 (TSP1) repeat"/>
    <property type="match status" value="1"/>
</dbReference>
<keyword evidence="2" id="KW-1015">Disulfide bond</keyword>
<dbReference type="PANTHER" id="PTHR22906">
    <property type="entry name" value="PROPERDIN"/>
    <property type="match status" value="1"/>
</dbReference>
<protein>
    <submittedName>
        <fullName evidence="3">Uncharacterized protein</fullName>
    </submittedName>
</protein>
<evidence type="ECO:0000313" key="3">
    <source>
        <dbReference type="EMBL" id="KAG9339311.1"/>
    </source>
</evidence>
<dbReference type="SUPFAM" id="SSF82895">
    <property type="entry name" value="TSP-1 type 1 repeat"/>
    <property type="match status" value="1"/>
</dbReference>
<dbReference type="SMART" id="SM00209">
    <property type="entry name" value="TSP1"/>
    <property type="match status" value="1"/>
</dbReference>
<name>A0A8T2NJZ5_9TELE</name>
<dbReference type="AlphaFoldDB" id="A0A8T2NJZ5"/>
<sequence length="194" mass="21528">MQRQRDSRRTNVQHREMIYGVRTAERTRERPRREREQALPQVRPFDCFWRTSPLAFFAGILQARISVSEICGKRGIAECQRQRGATPAPDGLVAHASAGSGCSAITVVPRACRDRGYVIMVTCVVWLSVNGGWSTWTGWAACSATCGRGFQKRTRSCTNPTPLNGGTFCDGQNIQKSACTSTCPGNTPWWRDSV</sequence>
<dbReference type="OrthoDB" id="5973910at2759"/>
<dbReference type="InterPro" id="IPR036383">
    <property type="entry name" value="TSP1_rpt_sf"/>
</dbReference>
<dbReference type="EMBL" id="JAFBMS010000055">
    <property type="protein sequence ID" value="KAG9339311.1"/>
    <property type="molecule type" value="Genomic_DNA"/>
</dbReference>
<comment type="caution">
    <text evidence="3">The sequence shown here is derived from an EMBL/GenBank/DDBJ whole genome shotgun (WGS) entry which is preliminary data.</text>
</comment>